<proteinExistence type="predicted"/>
<reference evidence="1" key="3">
    <citation type="submission" date="2025-09" db="UniProtKB">
        <authorList>
            <consortium name="Ensembl"/>
        </authorList>
    </citation>
    <scope>IDENTIFICATION</scope>
</reference>
<accession>A0A3P8X5V2</accession>
<dbReference type="InParanoid" id="A0A3P8X5V2"/>
<organism evidence="1 2">
    <name type="scientific">Cynoglossus semilaevis</name>
    <name type="common">Tongue sole</name>
    <dbReference type="NCBI Taxonomy" id="244447"/>
    <lineage>
        <taxon>Eukaryota</taxon>
        <taxon>Metazoa</taxon>
        <taxon>Chordata</taxon>
        <taxon>Craniata</taxon>
        <taxon>Vertebrata</taxon>
        <taxon>Euteleostomi</taxon>
        <taxon>Actinopterygii</taxon>
        <taxon>Neopterygii</taxon>
        <taxon>Teleostei</taxon>
        <taxon>Neoteleostei</taxon>
        <taxon>Acanthomorphata</taxon>
        <taxon>Carangaria</taxon>
        <taxon>Pleuronectiformes</taxon>
        <taxon>Pleuronectoidei</taxon>
        <taxon>Cynoglossidae</taxon>
        <taxon>Cynoglossinae</taxon>
        <taxon>Cynoglossus</taxon>
    </lineage>
</organism>
<dbReference type="STRING" id="244447.ENSCSEP00000033541"/>
<reference evidence="1 2" key="1">
    <citation type="journal article" date="2014" name="Nat. Genet.">
        <title>Whole-genome sequence of a flatfish provides insights into ZW sex chromosome evolution and adaptation to a benthic lifestyle.</title>
        <authorList>
            <person name="Chen S."/>
            <person name="Zhang G."/>
            <person name="Shao C."/>
            <person name="Huang Q."/>
            <person name="Liu G."/>
            <person name="Zhang P."/>
            <person name="Song W."/>
            <person name="An N."/>
            <person name="Chalopin D."/>
            <person name="Volff J.N."/>
            <person name="Hong Y."/>
            <person name="Li Q."/>
            <person name="Sha Z."/>
            <person name="Zhou H."/>
            <person name="Xie M."/>
            <person name="Yu Q."/>
            <person name="Liu Y."/>
            <person name="Xiang H."/>
            <person name="Wang N."/>
            <person name="Wu K."/>
            <person name="Yang C."/>
            <person name="Zhou Q."/>
            <person name="Liao X."/>
            <person name="Yang L."/>
            <person name="Hu Q."/>
            <person name="Zhang J."/>
            <person name="Meng L."/>
            <person name="Jin L."/>
            <person name="Tian Y."/>
            <person name="Lian J."/>
            <person name="Yang J."/>
            <person name="Miao G."/>
            <person name="Liu S."/>
            <person name="Liang Z."/>
            <person name="Yan F."/>
            <person name="Li Y."/>
            <person name="Sun B."/>
            <person name="Zhang H."/>
            <person name="Zhang J."/>
            <person name="Zhu Y."/>
            <person name="Du M."/>
            <person name="Zhao Y."/>
            <person name="Schartl M."/>
            <person name="Tang Q."/>
            <person name="Wang J."/>
        </authorList>
    </citation>
    <scope>NUCLEOTIDE SEQUENCE</scope>
</reference>
<protein>
    <submittedName>
        <fullName evidence="1">Uncharacterized protein</fullName>
    </submittedName>
</protein>
<reference evidence="1" key="2">
    <citation type="submission" date="2025-08" db="UniProtKB">
        <authorList>
            <consortium name="Ensembl"/>
        </authorList>
    </citation>
    <scope>IDENTIFICATION</scope>
</reference>
<evidence type="ECO:0000313" key="1">
    <source>
        <dbReference type="Ensembl" id="ENSCSEP00000033541.1"/>
    </source>
</evidence>
<keyword evidence="2" id="KW-1185">Reference proteome</keyword>
<dbReference type="InterPro" id="IPR009079">
    <property type="entry name" value="4_helix_cytokine-like_core"/>
</dbReference>
<dbReference type="OMA" id="AACEYED"/>
<dbReference type="Proteomes" id="UP000265120">
    <property type="component" value="Chromosome 10"/>
</dbReference>
<name>A0A3P8X5V2_CYNSE</name>
<dbReference type="Gene3D" id="1.20.1250.10">
    <property type="match status" value="1"/>
</dbReference>
<sequence>MLRVLGSYRAEVAWLAEFKSCLSVKLNSSFYFQQDSSINRARTTKAWEAELLCHYTMQRLYSFSIFTARVFAMGDPANHGSSESATLCSTTG</sequence>
<dbReference type="AlphaFoldDB" id="A0A3P8X5V2"/>
<dbReference type="Ensembl" id="ENSCSET00000033975.1">
    <property type="protein sequence ID" value="ENSCSEP00000033541.1"/>
    <property type="gene ID" value="ENSCSEG00000021528.1"/>
</dbReference>
<evidence type="ECO:0000313" key="2">
    <source>
        <dbReference type="Proteomes" id="UP000265120"/>
    </source>
</evidence>